<dbReference type="EMBL" id="JAGIYY010000008">
    <property type="protein sequence ID" value="MBP0440621.1"/>
    <property type="molecule type" value="Genomic_DNA"/>
</dbReference>
<dbReference type="SUPFAM" id="SSF51126">
    <property type="entry name" value="Pectin lyase-like"/>
    <property type="match status" value="1"/>
</dbReference>
<dbReference type="Pfam" id="PF13229">
    <property type="entry name" value="Beta_helix"/>
    <property type="match status" value="1"/>
</dbReference>
<protein>
    <submittedName>
        <fullName evidence="2">Right-handed parallel beta-helix repeat-containing protein</fullName>
    </submittedName>
</protein>
<accession>A0A8J7RLJ8</accession>
<dbReference type="RefSeq" id="WP_209336641.1">
    <property type="nucleotide sequence ID" value="NZ_JAGIYY010000008.1"/>
</dbReference>
<dbReference type="InterPro" id="IPR039448">
    <property type="entry name" value="Beta_helix"/>
</dbReference>
<reference evidence="2" key="1">
    <citation type="submission" date="2021-03" db="EMBL/GenBank/DDBJ databases">
        <title>Genome sequencing and assembly of Tianweitania sediminis.</title>
        <authorList>
            <person name="Chhetri G."/>
        </authorList>
    </citation>
    <scope>NUCLEOTIDE SEQUENCE</scope>
    <source>
        <strain evidence="2">Z8</strain>
    </source>
</reference>
<evidence type="ECO:0000259" key="1">
    <source>
        <dbReference type="Pfam" id="PF13229"/>
    </source>
</evidence>
<evidence type="ECO:0000313" key="2">
    <source>
        <dbReference type="EMBL" id="MBP0440621.1"/>
    </source>
</evidence>
<sequence>MKGIAKSFSRALRLMCVAGLALGTTGGRAHAGLHEELLLAHRMVEESVLKLATTKDRVQRQHLLRSAIEAMGVIAAAPGADSGGEAADVQRALRSQAVDLDGLRLALVEDLSTGDGADAADEARAVLLAITNPAYSTAGWTLLAHLEQERGKAGEAERLVARAIGEAKKIDRAETRDGALRAAVLALKGTQRSLVVEVATDAMSDADAREGTYRVLARLEREGSKGSLEADALLAEVEGAISAGERTAALRLAQALDRKHPRKDALLARVLDRSIAALDNRTALEAAKTMASNKAQDEAFGTIIDAHLQRQRPLRALEVAPLMIKPSARIKATVAIAKELDEQGYATAARETLLEIDPAPLLPDALAKLSVGLADIGAHAQALALAERLPAGPERSFAFSRLAKRLSDDGNVEAADRLLQKVEAEDDRSFARSGIARARAQAGQIDAALVELADLRSGADRDRVLSAVATASARKGGLKEARTAIEQIQSFDQRVDAKLELANQVDAASATAELEEIQKEAQAANEAEAAVALKDVASAFAERGAFDRADRAAAGIADDGEREAAFEAIALSALRQGDHEAARERAQRLAETNRSTLLGELAFAAWQQHENAARLVDDLQPLDFRTRVAILRRMSEKEAARLDRKGLLQNLKSDPIVVPPAETSRAADFVLGGHRLQAPVSSVTAPEALQIPASLALTAASLRETTPAPIGGEGQVAILGFSPFGLEAFKLTSSGNAAAHQVQVSQNLTWPHYIAIKSGTVTLGQLLRDLPETRKRRFLEPSGDALLIRAPIIVLPGATLLMSGAEFGSYRLSAQSGSFIAVAGDLRIQDTEVLGFDENLNAPAFATEADKAAFRPFITAWGGSNLKIGGSRIAMLGYDSGKAYGLTQSSGAAVQSLYNLGSGRPRGEIVDNSFENLRYGYYSYEADDVALIGNEYRDNIVYGIDPHDRSRRLVIALNTSYGAAKKHGIIVSREVDDSFIIGNVSLRNAGSGLMLDRLSQRNLIYANTSIDNGGDGLTFYESGCNLAAANHLANNARAGIKIRNSTDVTLQANGVQENQESGVDIYVADLRNSPEGQSRNFVLDPYEPLTTAALMANRFKGNGTGVNVDGAGAVVLDRNQFEDQRNRVYSGDFRALSPYLLQLGHQGSLSVSRTCAQPEPTAHGVCTFNKIAKASPVPGMENAAACDPIPAQNAAMVEKSNG</sequence>
<gene>
    <name evidence="2" type="ORF">J5Y06_18380</name>
</gene>
<feature type="domain" description="Right handed beta helix" evidence="1">
    <location>
        <begin position="908"/>
        <end position="1053"/>
    </location>
</feature>
<dbReference type="InterPro" id="IPR006626">
    <property type="entry name" value="PbH1"/>
</dbReference>
<proteinExistence type="predicted"/>
<name>A0A8J7RLJ8_9HYPH</name>
<dbReference type="InterPro" id="IPR012334">
    <property type="entry name" value="Pectin_lyas_fold"/>
</dbReference>
<dbReference type="AlphaFoldDB" id="A0A8J7RLJ8"/>
<evidence type="ECO:0000313" key="3">
    <source>
        <dbReference type="Proteomes" id="UP000666240"/>
    </source>
</evidence>
<dbReference type="Gene3D" id="2.160.20.10">
    <property type="entry name" value="Single-stranded right-handed beta-helix, Pectin lyase-like"/>
    <property type="match status" value="1"/>
</dbReference>
<dbReference type="Proteomes" id="UP000666240">
    <property type="component" value="Unassembled WGS sequence"/>
</dbReference>
<keyword evidence="3" id="KW-1185">Reference proteome</keyword>
<dbReference type="InterPro" id="IPR011050">
    <property type="entry name" value="Pectin_lyase_fold/virulence"/>
</dbReference>
<comment type="caution">
    <text evidence="2">The sequence shown here is derived from an EMBL/GenBank/DDBJ whole genome shotgun (WGS) entry which is preliminary data.</text>
</comment>
<dbReference type="SMART" id="SM00710">
    <property type="entry name" value="PbH1"/>
    <property type="match status" value="7"/>
</dbReference>
<organism evidence="2 3">
    <name type="scientific">Tianweitania sediminis</name>
    <dbReference type="NCBI Taxonomy" id="1502156"/>
    <lineage>
        <taxon>Bacteria</taxon>
        <taxon>Pseudomonadati</taxon>
        <taxon>Pseudomonadota</taxon>
        <taxon>Alphaproteobacteria</taxon>
        <taxon>Hyphomicrobiales</taxon>
        <taxon>Phyllobacteriaceae</taxon>
        <taxon>Tianweitania</taxon>
    </lineage>
</organism>